<dbReference type="AlphaFoldDB" id="A0A1Z2LAX4"/>
<dbReference type="EMBL" id="CP021744">
    <property type="protein sequence ID" value="ARZ71446.1"/>
    <property type="molecule type" value="Genomic_DNA"/>
</dbReference>
<dbReference type="KEGG" id="salj:SMD11_5870"/>
<sequence length="35" mass="3791">MSSAAATNDRREVDVLNMIITVDHHRIGGIGRGVE</sequence>
<evidence type="ECO:0000313" key="2">
    <source>
        <dbReference type="Proteomes" id="UP000195755"/>
    </source>
</evidence>
<proteinExistence type="predicted"/>
<organism evidence="1 2">
    <name type="scientific">Streptomyces albireticuli</name>
    <dbReference type="NCBI Taxonomy" id="1940"/>
    <lineage>
        <taxon>Bacteria</taxon>
        <taxon>Bacillati</taxon>
        <taxon>Actinomycetota</taxon>
        <taxon>Actinomycetes</taxon>
        <taxon>Kitasatosporales</taxon>
        <taxon>Streptomycetaceae</taxon>
        <taxon>Streptomyces</taxon>
    </lineage>
</organism>
<protein>
    <submittedName>
        <fullName evidence="1">Uncharacterized protein</fullName>
    </submittedName>
</protein>
<evidence type="ECO:0000313" key="1">
    <source>
        <dbReference type="EMBL" id="ARZ71446.1"/>
    </source>
</evidence>
<gene>
    <name evidence="1" type="ORF">SMD11_5870</name>
</gene>
<dbReference type="Proteomes" id="UP000195755">
    <property type="component" value="Chromosome"/>
</dbReference>
<accession>A0A1Z2LAX4</accession>
<name>A0A1Z2LAX4_9ACTN</name>
<reference evidence="1 2" key="1">
    <citation type="submission" date="2017-06" db="EMBL/GenBank/DDBJ databases">
        <title>Streptomyces albireticuli Genome sequencing and assembly.</title>
        <authorList>
            <person name="Wang Y."/>
            <person name="Du B."/>
            <person name="Ding Y."/>
            <person name="Liu H."/>
            <person name="Hou Q."/>
            <person name="Liu K."/>
            <person name="Yao L."/>
            <person name="Wang C."/>
        </authorList>
    </citation>
    <scope>NUCLEOTIDE SEQUENCE [LARGE SCALE GENOMIC DNA]</scope>
    <source>
        <strain evidence="1 2">MDJK11</strain>
    </source>
</reference>